<feature type="region of interest" description="Disordered" evidence="4">
    <location>
        <begin position="209"/>
        <end position="250"/>
    </location>
</feature>
<evidence type="ECO:0000256" key="4">
    <source>
        <dbReference type="SAM" id="MobiDB-lite"/>
    </source>
</evidence>
<dbReference type="InterPro" id="IPR017871">
    <property type="entry name" value="ABC_transporter-like_CS"/>
</dbReference>
<gene>
    <name evidence="6" type="primary">cysA</name>
    <name evidence="6" type="ORF">Pla8534_58580</name>
</gene>
<dbReference type="Proteomes" id="UP000317648">
    <property type="component" value="Chromosome"/>
</dbReference>
<evidence type="ECO:0000256" key="1">
    <source>
        <dbReference type="ARBA" id="ARBA00022448"/>
    </source>
</evidence>
<dbReference type="InterPro" id="IPR027417">
    <property type="entry name" value="P-loop_NTPase"/>
</dbReference>
<dbReference type="InterPro" id="IPR003439">
    <property type="entry name" value="ABC_transporter-like_ATP-bd"/>
</dbReference>
<dbReference type="PROSITE" id="PS00211">
    <property type="entry name" value="ABC_TRANSPORTER_1"/>
    <property type="match status" value="1"/>
</dbReference>
<keyword evidence="1" id="KW-0813">Transport</keyword>
<dbReference type="GO" id="GO:0016887">
    <property type="term" value="F:ATP hydrolysis activity"/>
    <property type="evidence" value="ECO:0007669"/>
    <property type="project" value="InterPro"/>
</dbReference>
<dbReference type="GO" id="GO:0005524">
    <property type="term" value="F:ATP binding"/>
    <property type="evidence" value="ECO:0007669"/>
    <property type="project" value="UniProtKB-KW"/>
</dbReference>
<dbReference type="SMART" id="SM00382">
    <property type="entry name" value="AAA"/>
    <property type="match status" value="1"/>
</dbReference>
<dbReference type="AlphaFoldDB" id="A0A518E1M3"/>
<evidence type="ECO:0000256" key="3">
    <source>
        <dbReference type="ARBA" id="ARBA00022840"/>
    </source>
</evidence>
<dbReference type="InterPro" id="IPR003593">
    <property type="entry name" value="AAA+_ATPase"/>
</dbReference>
<sequence>MMEAQNLTVRNGAFLLREVSFVIPDGHYCVLMGRTGSGKTTLLEAICGLKEIVSGKLLLAGRDATRLAPSQRGVGLAPQDGALFEAMNVRDHLRFALQVRRWAEVDIARRIEELASLLRIESLLLRKPFQLSGGERQRVALGRALSFHPKILCLDEPLSALDDDTRGDMMTLLKKVQKEVGVTMLHITHNRHEAEELADLRLEIQNGQMLPPRSDDAAAGDSSSSNPATGDTPVSDLLDDSSAASVRPRA</sequence>
<proteinExistence type="predicted"/>
<evidence type="ECO:0000313" key="6">
    <source>
        <dbReference type="EMBL" id="QDU97997.1"/>
    </source>
</evidence>
<dbReference type="EMBL" id="CP036433">
    <property type="protein sequence ID" value="QDU97997.1"/>
    <property type="molecule type" value="Genomic_DNA"/>
</dbReference>
<feature type="domain" description="ABC transporter" evidence="5">
    <location>
        <begin position="1"/>
        <end position="231"/>
    </location>
</feature>
<dbReference type="KEGG" id="lcre:Pla8534_58580"/>
<dbReference type="PROSITE" id="PS50893">
    <property type="entry name" value="ABC_TRANSPORTER_2"/>
    <property type="match status" value="1"/>
</dbReference>
<organism evidence="6 7">
    <name type="scientific">Lignipirellula cremea</name>
    <dbReference type="NCBI Taxonomy" id="2528010"/>
    <lineage>
        <taxon>Bacteria</taxon>
        <taxon>Pseudomonadati</taxon>
        <taxon>Planctomycetota</taxon>
        <taxon>Planctomycetia</taxon>
        <taxon>Pirellulales</taxon>
        <taxon>Pirellulaceae</taxon>
        <taxon>Lignipirellula</taxon>
    </lineage>
</organism>
<dbReference type="Pfam" id="PF00005">
    <property type="entry name" value="ABC_tran"/>
    <property type="match status" value="1"/>
</dbReference>
<dbReference type="Gene3D" id="3.40.50.300">
    <property type="entry name" value="P-loop containing nucleotide triphosphate hydrolases"/>
    <property type="match status" value="1"/>
</dbReference>
<evidence type="ECO:0000313" key="7">
    <source>
        <dbReference type="Proteomes" id="UP000317648"/>
    </source>
</evidence>
<dbReference type="PANTHER" id="PTHR42781:SF4">
    <property type="entry name" value="SPERMIDINE_PUTRESCINE IMPORT ATP-BINDING PROTEIN POTA"/>
    <property type="match status" value="1"/>
</dbReference>
<name>A0A518E1M3_9BACT</name>
<accession>A0A518E1M3</accession>
<dbReference type="PANTHER" id="PTHR42781">
    <property type="entry name" value="SPERMIDINE/PUTRESCINE IMPORT ATP-BINDING PROTEIN POTA"/>
    <property type="match status" value="1"/>
</dbReference>
<protein>
    <submittedName>
        <fullName evidence="6">Sulfate/thiosulfate import ATP-binding protein CysA</fullName>
    </submittedName>
</protein>
<dbReference type="RefSeq" id="WP_145056867.1">
    <property type="nucleotide sequence ID" value="NZ_CP036433.1"/>
</dbReference>
<dbReference type="OrthoDB" id="9802264at2"/>
<evidence type="ECO:0000256" key="2">
    <source>
        <dbReference type="ARBA" id="ARBA00022741"/>
    </source>
</evidence>
<reference evidence="6 7" key="1">
    <citation type="submission" date="2019-02" db="EMBL/GenBank/DDBJ databases">
        <title>Deep-cultivation of Planctomycetes and their phenomic and genomic characterization uncovers novel biology.</title>
        <authorList>
            <person name="Wiegand S."/>
            <person name="Jogler M."/>
            <person name="Boedeker C."/>
            <person name="Pinto D."/>
            <person name="Vollmers J."/>
            <person name="Rivas-Marin E."/>
            <person name="Kohn T."/>
            <person name="Peeters S.H."/>
            <person name="Heuer A."/>
            <person name="Rast P."/>
            <person name="Oberbeckmann S."/>
            <person name="Bunk B."/>
            <person name="Jeske O."/>
            <person name="Meyerdierks A."/>
            <person name="Storesund J.E."/>
            <person name="Kallscheuer N."/>
            <person name="Luecker S."/>
            <person name="Lage O.M."/>
            <person name="Pohl T."/>
            <person name="Merkel B.J."/>
            <person name="Hornburger P."/>
            <person name="Mueller R.-W."/>
            <person name="Bruemmer F."/>
            <person name="Labrenz M."/>
            <person name="Spormann A.M."/>
            <person name="Op den Camp H."/>
            <person name="Overmann J."/>
            <person name="Amann R."/>
            <person name="Jetten M.S.M."/>
            <person name="Mascher T."/>
            <person name="Medema M.H."/>
            <person name="Devos D.P."/>
            <person name="Kaster A.-K."/>
            <person name="Ovreas L."/>
            <person name="Rohde M."/>
            <person name="Galperin M.Y."/>
            <person name="Jogler C."/>
        </authorList>
    </citation>
    <scope>NUCLEOTIDE SEQUENCE [LARGE SCALE GENOMIC DNA]</scope>
    <source>
        <strain evidence="6 7">Pla85_3_4</strain>
    </source>
</reference>
<keyword evidence="7" id="KW-1185">Reference proteome</keyword>
<dbReference type="SUPFAM" id="SSF52540">
    <property type="entry name" value="P-loop containing nucleoside triphosphate hydrolases"/>
    <property type="match status" value="1"/>
</dbReference>
<dbReference type="InterPro" id="IPR050093">
    <property type="entry name" value="ABC_SmlMolc_Importer"/>
</dbReference>
<feature type="compositionally biased region" description="Low complexity" evidence="4">
    <location>
        <begin position="240"/>
        <end position="250"/>
    </location>
</feature>
<keyword evidence="3 6" id="KW-0067">ATP-binding</keyword>
<evidence type="ECO:0000259" key="5">
    <source>
        <dbReference type="PROSITE" id="PS50893"/>
    </source>
</evidence>
<keyword evidence="2" id="KW-0547">Nucleotide-binding</keyword>